<dbReference type="SMART" id="SM00409">
    <property type="entry name" value="IG"/>
    <property type="match status" value="2"/>
</dbReference>
<proteinExistence type="predicted"/>
<dbReference type="PANTHER" id="PTHR47243">
    <property type="entry name" value="SIALOADHESIN"/>
    <property type="match status" value="1"/>
</dbReference>
<dbReference type="InterPro" id="IPR003598">
    <property type="entry name" value="Ig_sub2"/>
</dbReference>
<name>A0A7K7ADW5_9AVES</name>
<feature type="domain" description="Ig-like" evidence="1">
    <location>
        <begin position="217"/>
        <end position="298"/>
    </location>
</feature>
<feature type="non-terminal residue" evidence="2">
    <location>
        <position position="1"/>
    </location>
</feature>
<gene>
    <name evidence="2" type="primary">Siglec1</name>
    <name evidence="2" type="ORF">NOTPEN_R01236</name>
</gene>
<dbReference type="Gene3D" id="2.60.40.10">
    <property type="entry name" value="Immunoglobulins"/>
    <property type="match status" value="3"/>
</dbReference>
<dbReference type="GO" id="GO:0005769">
    <property type="term" value="C:early endosome"/>
    <property type="evidence" value="ECO:0007669"/>
    <property type="project" value="TreeGrafter"/>
</dbReference>
<evidence type="ECO:0000259" key="1">
    <source>
        <dbReference type="PROSITE" id="PS50835"/>
    </source>
</evidence>
<keyword evidence="3" id="KW-1185">Reference proteome</keyword>
<dbReference type="InterPro" id="IPR036179">
    <property type="entry name" value="Ig-like_dom_sf"/>
</dbReference>
<reference evidence="2 3" key="1">
    <citation type="submission" date="2019-09" db="EMBL/GenBank/DDBJ databases">
        <title>Bird 10,000 Genomes (B10K) Project - Family phase.</title>
        <authorList>
            <person name="Zhang G."/>
        </authorList>
    </citation>
    <scope>NUCLEOTIDE SEQUENCE [LARGE SCALE GENOMIC DNA]</scope>
    <source>
        <strain evidence="2">B10K-MSB-04</strain>
    </source>
</reference>
<dbReference type="GO" id="GO:0046790">
    <property type="term" value="F:virion binding"/>
    <property type="evidence" value="ECO:0007669"/>
    <property type="project" value="TreeGrafter"/>
</dbReference>
<dbReference type="PROSITE" id="PS50835">
    <property type="entry name" value="IG_LIKE"/>
    <property type="match status" value="1"/>
</dbReference>
<evidence type="ECO:0000313" key="3">
    <source>
        <dbReference type="Proteomes" id="UP000538817"/>
    </source>
</evidence>
<accession>A0A7K7ADW5</accession>
<dbReference type="InterPro" id="IPR003599">
    <property type="entry name" value="Ig_sub"/>
</dbReference>
<dbReference type="PANTHER" id="PTHR47243:SF1">
    <property type="entry name" value="SIALOADHESIN"/>
    <property type="match status" value="1"/>
</dbReference>
<dbReference type="InterPro" id="IPR013783">
    <property type="entry name" value="Ig-like_fold"/>
</dbReference>
<dbReference type="EMBL" id="VZSG01001969">
    <property type="protein sequence ID" value="NWX94206.1"/>
    <property type="molecule type" value="Genomic_DNA"/>
</dbReference>
<dbReference type="AlphaFoldDB" id="A0A7K7ADW5"/>
<dbReference type="SUPFAM" id="SSF48726">
    <property type="entry name" value="Immunoglobulin"/>
    <property type="match status" value="3"/>
</dbReference>
<organism evidence="2 3">
    <name type="scientific">Nothoprocta pentlandii</name>
    <dbReference type="NCBI Taxonomy" id="2585814"/>
    <lineage>
        <taxon>Eukaryota</taxon>
        <taxon>Metazoa</taxon>
        <taxon>Chordata</taxon>
        <taxon>Craniata</taxon>
        <taxon>Vertebrata</taxon>
        <taxon>Euteleostomi</taxon>
        <taxon>Archelosauria</taxon>
        <taxon>Archosauria</taxon>
        <taxon>Dinosauria</taxon>
        <taxon>Saurischia</taxon>
        <taxon>Theropoda</taxon>
        <taxon>Coelurosauria</taxon>
        <taxon>Aves</taxon>
        <taxon>Palaeognathae</taxon>
        <taxon>Tinamiformes</taxon>
        <taxon>Tinamidae</taxon>
        <taxon>Nothoprocta</taxon>
    </lineage>
</organism>
<dbReference type="GO" id="GO:0075512">
    <property type="term" value="P:clathrin-dependent endocytosis of virus by host cell"/>
    <property type="evidence" value="ECO:0007669"/>
    <property type="project" value="TreeGrafter"/>
</dbReference>
<feature type="non-terminal residue" evidence="2">
    <location>
        <position position="301"/>
    </location>
</feature>
<dbReference type="GO" id="GO:0005770">
    <property type="term" value="C:late endosome"/>
    <property type="evidence" value="ECO:0007669"/>
    <property type="project" value="TreeGrafter"/>
</dbReference>
<dbReference type="InterPro" id="IPR007110">
    <property type="entry name" value="Ig-like_dom"/>
</dbReference>
<dbReference type="Pfam" id="PF07686">
    <property type="entry name" value="V-set"/>
    <property type="match status" value="1"/>
</dbReference>
<dbReference type="SMART" id="SM00408">
    <property type="entry name" value="IGc2"/>
    <property type="match status" value="1"/>
</dbReference>
<dbReference type="Proteomes" id="UP000538817">
    <property type="component" value="Unassembled WGS sequence"/>
</dbReference>
<comment type="caution">
    <text evidence="2">The sequence shown here is derived from an EMBL/GenBank/DDBJ whole genome shotgun (WGS) entry which is preliminary data.</text>
</comment>
<sequence length="301" mass="32131">GVTYPASVQGLMGSCVVVPCTFSYPDSVSASAGIVAIWYRDYNGAKTVVCHSASPGEVDGRFRGRSQLLGDLAAHNCTLLLTDVTPQDSGSYRFRFEIVNGDRWSAAQDVVLSVAERPEQPSIAASEEVSEGAAATLDCSAPYACPLGGASLRWRGYDARLATVATGMRLDTGGVLLRQSLTAAFSWADHSRRLLCELALGSRTATRELVLRVRHAPRGIVASVQPSARNIRVGDAVSFACAVNSSYPPVSAYRWYKDGAAVGAERLLTLQHVRREDYGRYHCEAENAVGSAAAPALTLFV</sequence>
<evidence type="ECO:0000313" key="2">
    <source>
        <dbReference type="EMBL" id="NWX94206.1"/>
    </source>
</evidence>
<protein>
    <submittedName>
        <fullName evidence="2">SN protein</fullName>
    </submittedName>
</protein>
<dbReference type="Pfam" id="PF13927">
    <property type="entry name" value="Ig_3"/>
    <property type="match status" value="1"/>
</dbReference>
<dbReference type="GO" id="GO:0005886">
    <property type="term" value="C:plasma membrane"/>
    <property type="evidence" value="ECO:0007669"/>
    <property type="project" value="TreeGrafter"/>
</dbReference>
<dbReference type="InterPro" id="IPR013106">
    <property type="entry name" value="Ig_V-set"/>
</dbReference>